<comment type="subcellular location">
    <subcellularLocation>
        <location evidence="1">Host cell</location>
    </subcellularLocation>
    <subcellularLocation>
        <location evidence="2">Secreted</location>
    </subcellularLocation>
</comment>
<evidence type="ECO:0000256" key="1">
    <source>
        <dbReference type="ARBA" id="ARBA00004340"/>
    </source>
</evidence>
<evidence type="ECO:0000256" key="7">
    <source>
        <dbReference type="SAM" id="SignalP"/>
    </source>
</evidence>
<dbReference type="GO" id="GO:0005576">
    <property type="term" value="C:extracellular region"/>
    <property type="evidence" value="ECO:0007669"/>
    <property type="project" value="UniProtKB-SubCell"/>
</dbReference>
<dbReference type="OrthoDB" id="122386at2759"/>
<keyword evidence="10" id="KW-1185">Reference proteome</keyword>
<gene>
    <name evidence="9" type="ORF">Plil01_001142900</name>
</gene>
<proteinExistence type="inferred from homology"/>
<comment type="caution">
    <text evidence="9">The sequence shown here is derived from an EMBL/GenBank/DDBJ whole genome shotgun (WGS) entry which is preliminary data.</text>
</comment>
<evidence type="ECO:0000313" key="10">
    <source>
        <dbReference type="Proteomes" id="UP001165083"/>
    </source>
</evidence>
<keyword evidence="4" id="KW-0964">Secreted</keyword>
<accession>A0A9W6U6L6</accession>
<evidence type="ECO:0000256" key="5">
    <source>
        <dbReference type="ARBA" id="ARBA00022729"/>
    </source>
</evidence>
<comment type="similarity">
    <text evidence="3">Belongs to the RxLR effector family.</text>
</comment>
<evidence type="ECO:0000256" key="2">
    <source>
        <dbReference type="ARBA" id="ARBA00004613"/>
    </source>
</evidence>
<protein>
    <submittedName>
        <fullName evidence="9">Unnamed protein product</fullName>
    </submittedName>
</protein>
<evidence type="ECO:0000313" key="9">
    <source>
        <dbReference type="EMBL" id="GMF27326.1"/>
    </source>
</evidence>
<dbReference type="AlphaFoldDB" id="A0A9W6U6L6"/>
<keyword evidence="6" id="KW-0843">Virulence</keyword>
<evidence type="ECO:0000259" key="8">
    <source>
        <dbReference type="Pfam" id="PF22748"/>
    </source>
</evidence>
<evidence type="ECO:0000256" key="3">
    <source>
        <dbReference type="ARBA" id="ARBA00010400"/>
    </source>
</evidence>
<feature type="domain" description="RxLR effector PexRD54 WY" evidence="8">
    <location>
        <begin position="449"/>
        <end position="489"/>
    </location>
</feature>
<reference evidence="9" key="1">
    <citation type="submission" date="2023-04" db="EMBL/GenBank/DDBJ databases">
        <title>Phytophthora lilii NBRC 32176.</title>
        <authorList>
            <person name="Ichikawa N."/>
            <person name="Sato H."/>
            <person name="Tonouchi N."/>
        </authorList>
    </citation>
    <scope>NUCLEOTIDE SEQUENCE</scope>
    <source>
        <strain evidence="9">NBRC 32176</strain>
    </source>
</reference>
<evidence type="ECO:0000256" key="4">
    <source>
        <dbReference type="ARBA" id="ARBA00022525"/>
    </source>
</evidence>
<dbReference type="Pfam" id="PF22748">
    <property type="entry name" value="PexRD54_WY"/>
    <property type="match status" value="2"/>
</dbReference>
<dbReference type="GO" id="GO:0043657">
    <property type="term" value="C:host cell"/>
    <property type="evidence" value="ECO:0007669"/>
    <property type="project" value="UniProtKB-SubCell"/>
</dbReference>
<organism evidence="9 10">
    <name type="scientific">Phytophthora lilii</name>
    <dbReference type="NCBI Taxonomy" id="2077276"/>
    <lineage>
        <taxon>Eukaryota</taxon>
        <taxon>Sar</taxon>
        <taxon>Stramenopiles</taxon>
        <taxon>Oomycota</taxon>
        <taxon>Peronosporomycetes</taxon>
        <taxon>Peronosporales</taxon>
        <taxon>Peronosporaceae</taxon>
        <taxon>Phytophthora</taxon>
    </lineage>
</organism>
<evidence type="ECO:0000256" key="6">
    <source>
        <dbReference type="ARBA" id="ARBA00023026"/>
    </source>
</evidence>
<sequence>MRFNYIPLLITVYLHATSDAAEIASARIVADDSTLRLLATKLLDVPPRRVLRYIDENGEERAGVLPVSVVEKARTFLTSSDISPETLARWLKNKKPIDKAFQRMGLLDEASETIFKNKKFLEWLNYADELSAKLGKDTSPVAALTAHYGDETLSRIILAAKRVPDTEDIATKLQTQQIQFWLKNDKSPGDVFMFLELTKAGDKILSNPQFITWLNYADNLTSKYGKETWPIATLTDYYSDLPLLKMLNAAKQVPETESIATRLLAEQVQNWLKIKRSPDAIFKVYELNKLGDKVLTSPQLAIWKNYLQAFNKENPTKKTSLISAISTSYGDDGAYKILQAAKQVAETKSTAKKLEIEQVQYWLKNEKSPEEVFKLTVFGRTGDDLLSSPELSSWTKYLKLFNNEYSDKSTTLIATLSKVYGDEGLIKMLAAAKKVPTTSRMAANLEKAQVQYWLDTRKSTDDVFTLLKLDKGGDDLFRNPLFTNWIKYVDDYHSIYLEEKASLIRVLKKHYTNAVLARMIIDGTLLPSTKHTAQRLQAELFKSWMGVRRPFVKTPDDVFALLKLGKAGDQVFRSSMFTFWTKYLDDYNIANPDRKTSVISALSVSHSDEAVFKFLESAKKIPSTEKLATKLQAEQLEYFLKKRKSPEDVAVVLNVQDKTDANWQKWKNYQRKKRPTEITWSVGSDFRHFTPPASISFKPATDERCIGICGIHFLNEGSISVKPSAHREWDIAAQPVMATVELAVQAVRASTTNDR</sequence>
<feature type="signal peptide" evidence="7">
    <location>
        <begin position="1"/>
        <end position="20"/>
    </location>
</feature>
<name>A0A9W6U6L6_9STRA</name>
<feature type="chain" id="PRO_5040850206" evidence="7">
    <location>
        <begin position="21"/>
        <end position="755"/>
    </location>
</feature>
<dbReference type="InterPro" id="IPR054463">
    <property type="entry name" value="PexRD54_WY"/>
</dbReference>
<feature type="domain" description="RxLR effector PexRD54 WY" evidence="8">
    <location>
        <begin position="177"/>
        <end position="216"/>
    </location>
</feature>
<dbReference type="EMBL" id="BSXW01000657">
    <property type="protein sequence ID" value="GMF27326.1"/>
    <property type="molecule type" value="Genomic_DNA"/>
</dbReference>
<dbReference type="Proteomes" id="UP001165083">
    <property type="component" value="Unassembled WGS sequence"/>
</dbReference>
<keyword evidence="5 7" id="KW-0732">Signal</keyword>